<dbReference type="Pfam" id="PF11848">
    <property type="entry name" value="DUF3368"/>
    <property type="match status" value="1"/>
</dbReference>
<evidence type="ECO:0000313" key="2">
    <source>
        <dbReference type="Proteomes" id="UP000568888"/>
    </source>
</evidence>
<dbReference type="RefSeq" id="WP_183345861.1">
    <property type="nucleotide sequence ID" value="NZ_BLXY01000001.1"/>
</dbReference>
<organism evidence="1 2">
    <name type="scientific">Geomonas paludis</name>
    <dbReference type="NCBI Taxonomy" id="2740185"/>
    <lineage>
        <taxon>Bacteria</taxon>
        <taxon>Pseudomonadati</taxon>
        <taxon>Thermodesulfobacteriota</taxon>
        <taxon>Desulfuromonadia</taxon>
        <taxon>Geobacterales</taxon>
        <taxon>Geobacteraceae</taxon>
        <taxon>Geomonas</taxon>
    </lineage>
</organism>
<dbReference type="Proteomes" id="UP000568888">
    <property type="component" value="Unassembled WGS sequence"/>
</dbReference>
<dbReference type="EMBL" id="BLXY01000001">
    <property type="protein sequence ID" value="GFO63159.1"/>
    <property type="molecule type" value="Genomic_DNA"/>
</dbReference>
<name>A0A6V8MV01_9BACT</name>
<gene>
    <name evidence="1" type="ORF">GMPD_10780</name>
</gene>
<dbReference type="InterPro" id="IPR021799">
    <property type="entry name" value="PIN-like_prokaryotic"/>
</dbReference>
<sequence>MNSSSFPDDTEMILVADASVIINLNATGRAMDILTAYPGTVVVTTQALDELLLGGNKGYSDGKKLQELIEVGRVRAVCLGEAGSEVYFSLVNGPAVQTLDDGEAATIGYADETGAVAIIDEKKARAICQKEFPQLQLKSSVDLLMHNAVVDALGREAHVASVVSALKNGRMRVLPHQQEMIVTLIGLETAAGCNSLPKAVRRTDLTTGTLFNSA</sequence>
<protein>
    <submittedName>
        <fullName evidence="1">Uncharacterized protein</fullName>
    </submittedName>
</protein>
<proteinExistence type="predicted"/>
<dbReference type="AlphaFoldDB" id="A0A6V8MV01"/>
<reference evidence="2" key="1">
    <citation type="submission" date="2020-06" db="EMBL/GenBank/DDBJ databases">
        <title>Draft genomic sequecing of Geomonas sp. Red736.</title>
        <authorList>
            <person name="Itoh H."/>
            <person name="Xu Z.X."/>
            <person name="Ushijima N."/>
            <person name="Masuda Y."/>
            <person name="Shiratori Y."/>
            <person name="Senoo K."/>
        </authorList>
    </citation>
    <scope>NUCLEOTIDE SEQUENCE [LARGE SCALE GENOMIC DNA]</scope>
    <source>
        <strain evidence="2">Red736</strain>
    </source>
</reference>
<accession>A0A6V8MV01</accession>
<comment type="caution">
    <text evidence="1">The sequence shown here is derived from an EMBL/GenBank/DDBJ whole genome shotgun (WGS) entry which is preliminary data.</text>
</comment>
<evidence type="ECO:0000313" key="1">
    <source>
        <dbReference type="EMBL" id="GFO63159.1"/>
    </source>
</evidence>